<comment type="caution">
    <text evidence="5">The sequence shown here is derived from an EMBL/GenBank/DDBJ whole genome shotgun (WGS) entry which is preliminary data.</text>
</comment>
<dbReference type="PROSITE" id="PS00122">
    <property type="entry name" value="CARBOXYLESTERASE_B_1"/>
    <property type="match status" value="1"/>
</dbReference>
<keyword evidence="3" id="KW-0732">Signal</keyword>
<evidence type="ECO:0000256" key="1">
    <source>
        <dbReference type="ARBA" id="ARBA00005964"/>
    </source>
</evidence>
<organism evidence="5 6">
    <name type="scientific">Brevundimonas subvibrioides</name>
    <dbReference type="NCBI Taxonomy" id="74313"/>
    <lineage>
        <taxon>Bacteria</taxon>
        <taxon>Pseudomonadati</taxon>
        <taxon>Pseudomonadota</taxon>
        <taxon>Alphaproteobacteria</taxon>
        <taxon>Caulobacterales</taxon>
        <taxon>Caulobacteraceae</taxon>
        <taxon>Brevundimonas</taxon>
    </lineage>
</organism>
<dbReference type="Gene3D" id="3.40.50.1820">
    <property type="entry name" value="alpha/beta hydrolase"/>
    <property type="match status" value="1"/>
</dbReference>
<comment type="similarity">
    <text evidence="1 3">Belongs to the type-B carboxylesterase/lipase family.</text>
</comment>
<evidence type="ECO:0000259" key="4">
    <source>
        <dbReference type="Pfam" id="PF00135"/>
    </source>
</evidence>
<dbReference type="InterPro" id="IPR029058">
    <property type="entry name" value="AB_hydrolase_fold"/>
</dbReference>
<proteinExistence type="inferred from homology"/>
<feature type="chain" id="PRO_5011819635" description="Carboxylic ester hydrolase" evidence="3">
    <location>
        <begin position="35"/>
        <end position="554"/>
    </location>
</feature>
<dbReference type="InterPro" id="IPR002018">
    <property type="entry name" value="CarbesteraseB"/>
</dbReference>
<dbReference type="AlphaFoldDB" id="A0A258HL57"/>
<evidence type="ECO:0000256" key="3">
    <source>
        <dbReference type="RuleBase" id="RU361235"/>
    </source>
</evidence>
<reference evidence="5 6" key="1">
    <citation type="submission" date="2017-03" db="EMBL/GenBank/DDBJ databases">
        <title>Lifting the veil on microbial sulfur biogeochemistry in mining wastewaters.</title>
        <authorList>
            <person name="Kantor R.S."/>
            <person name="Colenbrander Nelson T."/>
            <person name="Marshall S."/>
            <person name="Bennett D."/>
            <person name="Apte S."/>
            <person name="Camacho D."/>
            <person name="Thomas B.C."/>
            <person name="Warren L.A."/>
            <person name="Banfield J.F."/>
        </authorList>
    </citation>
    <scope>NUCLEOTIDE SEQUENCE [LARGE SCALE GENOMIC DNA]</scope>
    <source>
        <strain evidence="5">32-68-21</strain>
    </source>
</reference>
<accession>A0A258HL57</accession>
<keyword evidence="2 3" id="KW-0378">Hydrolase</keyword>
<dbReference type="SUPFAM" id="SSF53474">
    <property type="entry name" value="alpha/beta-Hydrolases"/>
    <property type="match status" value="1"/>
</dbReference>
<dbReference type="EC" id="3.1.1.-" evidence="3"/>
<dbReference type="InterPro" id="IPR019826">
    <property type="entry name" value="Carboxylesterase_B_AS"/>
</dbReference>
<protein>
    <recommendedName>
        <fullName evidence="3">Carboxylic ester hydrolase</fullName>
        <ecNumber evidence="3">3.1.1.-</ecNumber>
    </recommendedName>
</protein>
<evidence type="ECO:0000256" key="2">
    <source>
        <dbReference type="ARBA" id="ARBA00022801"/>
    </source>
</evidence>
<dbReference type="InterPro" id="IPR050309">
    <property type="entry name" value="Type-B_Carboxylest/Lipase"/>
</dbReference>
<dbReference type="Proteomes" id="UP000216147">
    <property type="component" value="Unassembled WGS sequence"/>
</dbReference>
<dbReference type="EMBL" id="NCEQ01000005">
    <property type="protein sequence ID" value="OYX57616.1"/>
    <property type="molecule type" value="Genomic_DNA"/>
</dbReference>
<dbReference type="Pfam" id="PF00135">
    <property type="entry name" value="COesterase"/>
    <property type="match status" value="1"/>
</dbReference>
<feature type="domain" description="Carboxylesterase type B" evidence="4">
    <location>
        <begin position="38"/>
        <end position="517"/>
    </location>
</feature>
<dbReference type="GO" id="GO:0016787">
    <property type="term" value="F:hydrolase activity"/>
    <property type="evidence" value="ECO:0007669"/>
    <property type="project" value="UniProtKB-KW"/>
</dbReference>
<evidence type="ECO:0000313" key="6">
    <source>
        <dbReference type="Proteomes" id="UP000216147"/>
    </source>
</evidence>
<dbReference type="PANTHER" id="PTHR11559">
    <property type="entry name" value="CARBOXYLESTERASE"/>
    <property type="match status" value="1"/>
</dbReference>
<sequence>MSNLLALGGAASASAAVILAAVLAVSLPVSRAEAQDAAPVVTTAEGQLQGVPSRGVLSFLGIHYGADTGGANRFLPPAPPPAWGGVRVADRMGDRCPQPSVNMPPEMASVLSFSDLPTSEDCLVLNVWTPAVADNARRPVMVWLHGGGFFLGSGGDKYYEGSNLSRGQDVVVVTLNHRLNVFGYLELGPEAGPQYADSNLAGMLDIVAALNWVKANIASFGGDPDNVTIFGQSGGGSKVSTLLAMPSAQGLFHKAIIQSGAAVRVGTVEAATATRDKLFTQLGLEPGNVAALRALPTDILMRAGARAGLLAYMPAVDGETLPTNPFDPVGSPLSANVPIMVGSTKDEATNVVLSDPTWQTMTEADLTTRVGGMVGPAEAANTIALYRAQAPTDRPMHLYTSVMTDMMFTASSITLAERKYDQQAAPVYMYKIDWNSPVLGGKLRSPHAVELPFIFDNVDVSAGLVGAGPEQDAMAALMSATFAAFARTGNPTIPGAPAWPAYTPQTRETFIYDNRPTVVADPNSQLRAYWAARAAQPQPAESPIQSVMDGKKFE</sequence>
<feature type="signal peptide" evidence="3">
    <location>
        <begin position="1"/>
        <end position="34"/>
    </location>
</feature>
<gene>
    <name evidence="5" type="ORF">B7Y86_05640</name>
</gene>
<name>A0A258HL57_9CAUL</name>
<evidence type="ECO:0000313" key="5">
    <source>
        <dbReference type="EMBL" id="OYX57616.1"/>
    </source>
</evidence>